<name>A0A9Q0K823_9MAGN</name>
<dbReference type="Proteomes" id="UP001141806">
    <property type="component" value="Unassembled WGS sequence"/>
</dbReference>
<dbReference type="OrthoDB" id="682663at2759"/>
<dbReference type="PANTHER" id="PTHR34569:SF12">
    <property type="entry name" value="TRANSMEMBRANE PROTEIN"/>
    <property type="match status" value="1"/>
</dbReference>
<dbReference type="PANTHER" id="PTHR34569">
    <property type="entry name" value="EXPRESSED PROTEIN"/>
    <property type="match status" value="1"/>
</dbReference>
<comment type="caution">
    <text evidence="2">The sequence shown here is derived from an EMBL/GenBank/DDBJ whole genome shotgun (WGS) entry which is preliminary data.</text>
</comment>
<protein>
    <submittedName>
        <fullName evidence="2">Uncharacterized protein</fullName>
    </submittedName>
</protein>
<accession>A0A9Q0K823</accession>
<sequence length="196" mass="21903">MGIADMKKKRINAARRFSLQSQDSPSSSSSTAEFSLPEKIESSFLTANALNRRYSTTSSCVEMVSLSFSYTSLKDLLPPFPSGISSASPSWDEIPIKNRLVKKAATFYLQPMSSREPHEPGFFELLRVACSFHCRTKSECVHGCGCLEFVNQMIGEVFQRFFGANRSRQSVELGSSPRHREREANAVGDSIFPFDH</sequence>
<evidence type="ECO:0000313" key="3">
    <source>
        <dbReference type="Proteomes" id="UP001141806"/>
    </source>
</evidence>
<proteinExistence type="predicted"/>
<gene>
    <name evidence="2" type="ORF">NE237_017463</name>
</gene>
<evidence type="ECO:0000313" key="2">
    <source>
        <dbReference type="EMBL" id="KAJ4965614.1"/>
    </source>
</evidence>
<evidence type="ECO:0000256" key="1">
    <source>
        <dbReference type="SAM" id="MobiDB-lite"/>
    </source>
</evidence>
<keyword evidence="3" id="KW-1185">Reference proteome</keyword>
<reference evidence="2" key="1">
    <citation type="journal article" date="2023" name="Plant J.">
        <title>The genome of the king protea, Protea cynaroides.</title>
        <authorList>
            <person name="Chang J."/>
            <person name="Duong T.A."/>
            <person name="Schoeman C."/>
            <person name="Ma X."/>
            <person name="Roodt D."/>
            <person name="Barker N."/>
            <person name="Li Z."/>
            <person name="Van de Peer Y."/>
            <person name="Mizrachi E."/>
        </authorList>
    </citation>
    <scope>NUCLEOTIDE SEQUENCE</scope>
    <source>
        <tissue evidence="2">Young leaves</tissue>
    </source>
</reference>
<feature type="compositionally biased region" description="Low complexity" evidence="1">
    <location>
        <begin position="17"/>
        <end position="34"/>
    </location>
</feature>
<organism evidence="2 3">
    <name type="scientific">Protea cynaroides</name>
    <dbReference type="NCBI Taxonomy" id="273540"/>
    <lineage>
        <taxon>Eukaryota</taxon>
        <taxon>Viridiplantae</taxon>
        <taxon>Streptophyta</taxon>
        <taxon>Embryophyta</taxon>
        <taxon>Tracheophyta</taxon>
        <taxon>Spermatophyta</taxon>
        <taxon>Magnoliopsida</taxon>
        <taxon>Proteales</taxon>
        <taxon>Proteaceae</taxon>
        <taxon>Protea</taxon>
    </lineage>
</organism>
<feature type="region of interest" description="Disordered" evidence="1">
    <location>
        <begin position="15"/>
        <end position="34"/>
    </location>
</feature>
<dbReference type="EMBL" id="JAMYWD010000007">
    <property type="protein sequence ID" value="KAJ4965614.1"/>
    <property type="molecule type" value="Genomic_DNA"/>
</dbReference>
<dbReference type="AlphaFoldDB" id="A0A9Q0K823"/>